<dbReference type="GO" id="GO:0017056">
    <property type="term" value="F:structural constituent of nuclear pore"/>
    <property type="evidence" value="ECO:0007669"/>
    <property type="project" value="InterPro"/>
</dbReference>
<dbReference type="EMBL" id="JASPKY010000375">
    <property type="protein sequence ID" value="KAK9703182.1"/>
    <property type="molecule type" value="Genomic_DNA"/>
</dbReference>
<name>A0AAW1JHT6_POPJA</name>
<keyword evidence="2" id="KW-0813">Transport</keyword>
<dbReference type="AlphaFoldDB" id="A0AAW1JHT6"/>
<evidence type="ECO:0000256" key="4">
    <source>
        <dbReference type="ARBA" id="ARBA00022927"/>
    </source>
</evidence>
<dbReference type="Gene3D" id="1.25.40.700">
    <property type="match status" value="1"/>
</dbReference>
<dbReference type="InterPro" id="IPR007187">
    <property type="entry name" value="Nucleoporin_Nup133/Nup155_C"/>
</dbReference>
<evidence type="ECO:0000256" key="3">
    <source>
        <dbReference type="ARBA" id="ARBA00022816"/>
    </source>
</evidence>
<keyword evidence="5" id="KW-0811">Translocation</keyword>
<evidence type="ECO:0000256" key="2">
    <source>
        <dbReference type="ARBA" id="ARBA00022448"/>
    </source>
</evidence>
<protein>
    <recommendedName>
        <fullName evidence="7">Nucleoporin Nup133/Nup155-like C-terminal domain-containing protein</fullName>
    </recommendedName>
</protein>
<keyword evidence="3" id="KW-0509">mRNA transport</keyword>
<gene>
    <name evidence="8" type="ORF">QE152_g29520</name>
</gene>
<organism evidence="8 9">
    <name type="scientific">Popillia japonica</name>
    <name type="common">Japanese beetle</name>
    <dbReference type="NCBI Taxonomy" id="7064"/>
    <lineage>
        <taxon>Eukaryota</taxon>
        <taxon>Metazoa</taxon>
        <taxon>Ecdysozoa</taxon>
        <taxon>Arthropoda</taxon>
        <taxon>Hexapoda</taxon>
        <taxon>Insecta</taxon>
        <taxon>Pterygota</taxon>
        <taxon>Neoptera</taxon>
        <taxon>Endopterygota</taxon>
        <taxon>Coleoptera</taxon>
        <taxon>Polyphaga</taxon>
        <taxon>Scarabaeiformia</taxon>
        <taxon>Scarabaeidae</taxon>
        <taxon>Rutelinae</taxon>
        <taxon>Popillia</taxon>
    </lineage>
</organism>
<dbReference type="PANTHER" id="PTHR13405:SF11">
    <property type="entry name" value="NUCLEAR PORE COMPLEX PROTEIN NUP133"/>
    <property type="match status" value="1"/>
</dbReference>
<dbReference type="Gene3D" id="1.20.58.1380">
    <property type="match status" value="1"/>
</dbReference>
<evidence type="ECO:0000313" key="8">
    <source>
        <dbReference type="EMBL" id="KAK9703182.1"/>
    </source>
</evidence>
<comment type="subcellular location">
    <subcellularLocation>
        <location evidence="1">Nucleus envelope</location>
    </subcellularLocation>
</comment>
<comment type="caution">
    <text evidence="8">The sequence shown here is derived from an EMBL/GenBank/DDBJ whole genome shotgun (WGS) entry which is preliminary data.</text>
</comment>
<evidence type="ECO:0000256" key="5">
    <source>
        <dbReference type="ARBA" id="ARBA00023010"/>
    </source>
</evidence>
<keyword evidence="9" id="KW-1185">Reference proteome</keyword>
<keyword evidence="4" id="KW-0653">Protein transport</keyword>
<accession>A0AAW1JHT6</accession>
<keyword evidence="6" id="KW-0539">Nucleus</keyword>
<dbReference type="GO" id="GO:0000972">
    <property type="term" value="P:transcription-dependent tethering of RNA polymerase II gene DNA at nuclear periphery"/>
    <property type="evidence" value="ECO:0007669"/>
    <property type="project" value="TreeGrafter"/>
</dbReference>
<dbReference type="InterPro" id="IPR037624">
    <property type="entry name" value="Nup133-like"/>
</dbReference>
<reference evidence="8 9" key="1">
    <citation type="journal article" date="2024" name="BMC Genomics">
        <title>De novo assembly and annotation of Popillia japonica's genome with initial clues to its potential as an invasive pest.</title>
        <authorList>
            <person name="Cucini C."/>
            <person name="Boschi S."/>
            <person name="Funari R."/>
            <person name="Cardaioli E."/>
            <person name="Iannotti N."/>
            <person name="Marturano G."/>
            <person name="Paoli F."/>
            <person name="Bruttini M."/>
            <person name="Carapelli A."/>
            <person name="Frati F."/>
            <person name="Nardi F."/>
        </authorList>
    </citation>
    <scope>NUCLEOTIDE SEQUENCE [LARGE SCALE GENOMIC DNA]</scope>
    <source>
        <strain evidence="8">DMR45628</strain>
    </source>
</reference>
<dbReference type="GO" id="GO:0006606">
    <property type="term" value="P:protein import into nucleus"/>
    <property type="evidence" value="ECO:0007669"/>
    <property type="project" value="TreeGrafter"/>
</dbReference>
<proteinExistence type="predicted"/>
<dbReference type="GO" id="GO:0031080">
    <property type="term" value="C:nuclear pore outer ring"/>
    <property type="evidence" value="ECO:0007669"/>
    <property type="project" value="TreeGrafter"/>
</dbReference>
<dbReference type="GO" id="GO:0016973">
    <property type="term" value="P:poly(A)+ mRNA export from nucleus"/>
    <property type="evidence" value="ECO:0007669"/>
    <property type="project" value="TreeGrafter"/>
</dbReference>
<dbReference type="Proteomes" id="UP001458880">
    <property type="component" value="Unassembled WGS sequence"/>
</dbReference>
<dbReference type="PANTHER" id="PTHR13405">
    <property type="entry name" value="NUCLEAR PORE COMPLEX PROTEIN NUP133"/>
    <property type="match status" value="1"/>
</dbReference>
<dbReference type="Pfam" id="PF03177">
    <property type="entry name" value="Nucleoporin_C"/>
    <property type="match status" value="1"/>
</dbReference>
<sequence length="333" mass="39139">MESIRGTDKEELLHKQYQKDRFQLINQLVVNKQWDNAALLGEKYLDFKILVTICELTDNQQRLEDYMNRFGNEGFSEFVYSWYMQENKQAKLINRCRKIAKTPNNHTLTRFLSDHPSLSWMKDVFAQNFDEAAKTLNALAVRETESIRRKKTMLSLSKLSKLAASNEQDRDEFVIGINKDLELIEFQEELPDYVLESYGYDTVKPAVISPKNLIHLYVCSEYRDSTELDFKKALDLLQYVNEDELRTNLKLKIWRMAILKDNWHEKNVDSPLEVLQGKMFYKLADLAIMLGEDPEILLPPLDIVLDDDELSSLQENKNFLYLMKTAYECIYAK</sequence>
<evidence type="ECO:0000256" key="1">
    <source>
        <dbReference type="ARBA" id="ARBA00004259"/>
    </source>
</evidence>
<evidence type="ECO:0000259" key="7">
    <source>
        <dbReference type="Pfam" id="PF03177"/>
    </source>
</evidence>
<evidence type="ECO:0000313" key="9">
    <source>
        <dbReference type="Proteomes" id="UP001458880"/>
    </source>
</evidence>
<feature type="domain" description="Nucleoporin Nup133/Nup155-like C-terminal" evidence="7">
    <location>
        <begin position="7"/>
        <end position="201"/>
    </location>
</feature>
<evidence type="ECO:0000256" key="6">
    <source>
        <dbReference type="ARBA" id="ARBA00023242"/>
    </source>
</evidence>